<feature type="compositionally biased region" description="Low complexity" evidence="13">
    <location>
        <begin position="152"/>
        <end position="165"/>
    </location>
</feature>
<comment type="caution">
    <text evidence="15">The sequence shown here is derived from an EMBL/GenBank/DDBJ whole genome shotgun (WGS) entry which is preliminary data.</text>
</comment>
<keyword evidence="6 11" id="KW-0805">Transcription regulation</keyword>
<dbReference type="CDD" id="cd00202">
    <property type="entry name" value="ZnF_GATA"/>
    <property type="match status" value="1"/>
</dbReference>
<evidence type="ECO:0000256" key="7">
    <source>
        <dbReference type="ARBA" id="ARBA00023125"/>
    </source>
</evidence>
<proteinExistence type="inferred from homology"/>
<evidence type="ECO:0000256" key="10">
    <source>
        <dbReference type="ARBA" id="ARBA00023242"/>
    </source>
</evidence>
<keyword evidence="16" id="KW-1185">Reference proteome</keyword>
<keyword evidence="9 11" id="KW-0804">Transcription</keyword>
<feature type="domain" description="GATA-type" evidence="14">
    <location>
        <begin position="195"/>
        <end position="231"/>
    </location>
</feature>
<feature type="region of interest" description="Disordered" evidence="13">
    <location>
        <begin position="27"/>
        <end position="58"/>
    </location>
</feature>
<evidence type="ECO:0000256" key="2">
    <source>
        <dbReference type="ARBA" id="ARBA00005694"/>
    </source>
</evidence>
<dbReference type="PANTHER" id="PTHR45658:SF92">
    <property type="entry name" value="GATA TRANSCRIPTION FACTOR 5"/>
    <property type="match status" value="1"/>
</dbReference>
<organism evidence="15 16">
    <name type="scientific">Trapa incisa</name>
    <dbReference type="NCBI Taxonomy" id="236973"/>
    <lineage>
        <taxon>Eukaryota</taxon>
        <taxon>Viridiplantae</taxon>
        <taxon>Streptophyta</taxon>
        <taxon>Embryophyta</taxon>
        <taxon>Tracheophyta</taxon>
        <taxon>Spermatophyta</taxon>
        <taxon>Magnoliopsida</taxon>
        <taxon>eudicotyledons</taxon>
        <taxon>Gunneridae</taxon>
        <taxon>Pentapetalae</taxon>
        <taxon>rosids</taxon>
        <taxon>malvids</taxon>
        <taxon>Myrtales</taxon>
        <taxon>Lythraceae</taxon>
        <taxon>Trapa</taxon>
    </lineage>
</organism>
<dbReference type="GO" id="GO:0030154">
    <property type="term" value="P:cell differentiation"/>
    <property type="evidence" value="ECO:0007669"/>
    <property type="project" value="TreeGrafter"/>
</dbReference>
<keyword evidence="3" id="KW-0479">Metal-binding</keyword>
<reference evidence="15 16" key="1">
    <citation type="journal article" date="2023" name="Hortic Res">
        <title>Pangenome of water caltrop reveals structural variations and asymmetric subgenome divergence after allopolyploidization.</title>
        <authorList>
            <person name="Zhang X."/>
            <person name="Chen Y."/>
            <person name="Wang L."/>
            <person name="Yuan Y."/>
            <person name="Fang M."/>
            <person name="Shi L."/>
            <person name="Lu R."/>
            <person name="Comes H.P."/>
            <person name="Ma Y."/>
            <person name="Chen Y."/>
            <person name="Huang G."/>
            <person name="Zhou Y."/>
            <person name="Zheng Z."/>
            <person name="Qiu Y."/>
        </authorList>
    </citation>
    <scope>NUCLEOTIDE SEQUENCE [LARGE SCALE GENOMIC DNA]</scope>
    <source>
        <tissue evidence="15">Roots</tissue>
    </source>
</reference>
<evidence type="ECO:0000259" key="14">
    <source>
        <dbReference type="PROSITE" id="PS50114"/>
    </source>
</evidence>
<dbReference type="AlphaFoldDB" id="A0AAN7K3B0"/>
<comment type="similarity">
    <text evidence="2 11">Belongs to the type IV zinc-finger family. Class A subfamily.</text>
</comment>
<protein>
    <recommendedName>
        <fullName evidence="11">GATA transcription factor</fullName>
    </recommendedName>
</protein>
<evidence type="ECO:0000256" key="6">
    <source>
        <dbReference type="ARBA" id="ARBA00023015"/>
    </source>
</evidence>
<feature type="region of interest" description="Disordered" evidence="13">
    <location>
        <begin position="95"/>
        <end position="139"/>
    </location>
</feature>
<dbReference type="PIRSF" id="PIRSF016992">
    <property type="entry name" value="TF_GATA_plant"/>
    <property type="match status" value="1"/>
</dbReference>
<feature type="compositionally biased region" description="Polar residues" evidence="13">
    <location>
        <begin position="98"/>
        <end position="108"/>
    </location>
</feature>
<dbReference type="InterPro" id="IPR000679">
    <property type="entry name" value="Znf_GATA"/>
</dbReference>
<accession>A0AAN7K3B0</accession>
<evidence type="ECO:0000256" key="1">
    <source>
        <dbReference type="ARBA" id="ARBA00004123"/>
    </source>
</evidence>
<evidence type="ECO:0000256" key="3">
    <source>
        <dbReference type="ARBA" id="ARBA00022723"/>
    </source>
</evidence>
<evidence type="ECO:0000256" key="9">
    <source>
        <dbReference type="ARBA" id="ARBA00023163"/>
    </source>
</evidence>
<dbReference type="PANTHER" id="PTHR45658">
    <property type="entry name" value="GATA TRANSCRIPTION FACTOR"/>
    <property type="match status" value="1"/>
</dbReference>
<dbReference type="SMART" id="SM00401">
    <property type="entry name" value="ZnF_GATA"/>
    <property type="match status" value="1"/>
</dbReference>
<evidence type="ECO:0000256" key="4">
    <source>
        <dbReference type="ARBA" id="ARBA00022771"/>
    </source>
</evidence>
<keyword evidence="8 11" id="KW-0010">Activator</keyword>
<dbReference type="FunFam" id="3.30.50.10:FF:000018">
    <property type="entry name" value="GATA transcription factor"/>
    <property type="match status" value="1"/>
</dbReference>
<evidence type="ECO:0000256" key="8">
    <source>
        <dbReference type="ARBA" id="ARBA00023159"/>
    </source>
</evidence>
<feature type="region of interest" description="Disordered" evidence="13">
    <location>
        <begin position="152"/>
        <end position="195"/>
    </location>
</feature>
<feature type="compositionally biased region" description="Low complexity" evidence="13">
    <location>
        <begin position="48"/>
        <end position="57"/>
    </location>
</feature>
<keyword evidence="7 11" id="KW-0238">DNA-binding</keyword>
<dbReference type="InterPro" id="IPR051140">
    <property type="entry name" value="GATA_TF"/>
</dbReference>
<sequence length="275" mass="30537">MEFFGVSVQSCDDFSVDDLLNFANDDVLVAGEDEEESHERKQNGQDSGGSSVSGEIGELPHQVKSSMEITFFLKDDDLASLEWLSQFVDDSYDLPESSPANHTGQPHVSHSEPVEGTPVKKFCFNTPVPGKARSKRSRTGGRVWSVLRCPLSSTPSSSGSSARQSLEPDRYGTARPVKRHNNRRHRTEPWSGPDGHPVRRCSHCGVQKTPQWRAGPMGEKTLCNACGVRFKSGRLLPEYRPAGSPTFCSKLHSNHHRKVLEMRQKKELLGRHDSA</sequence>
<evidence type="ECO:0000313" key="15">
    <source>
        <dbReference type="EMBL" id="KAK4760828.1"/>
    </source>
</evidence>
<keyword evidence="10 11" id="KW-0539">Nucleus</keyword>
<keyword evidence="5" id="KW-0862">Zinc</keyword>
<evidence type="ECO:0000313" key="16">
    <source>
        <dbReference type="Proteomes" id="UP001345219"/>
    </source>
</evidence>
<dbReference type="Gene3D" id="3.30.50.10">
    <property type="entry name" value="Erythroid Transcription Factor GATA-1, subunit A"/>
    <property type="match status" value="1"/>
</dbReference>
<dbReference type="Proteomes" id="UP001345219">
    <property type="component" value="Chromosome 5"/>
</dbReference>
<feature type="compositionally biased region" description="Basic residues" evidence="13">
    <location>
        <begin position="176"/>
        <end position="186"/>
    </location>
</feature>
<dbReference type="EMBL" id="JAXIOK010000010">
    <property type="protein sequence ID" value="KAK4760828.1"/>
    <property type="molecule type" value="Genomic_DNA"/>
</dbReference>
<dbReference type="PROSITE" id="PS00344">
    <property type="entry name" value="GATA_ZN_FINGER_1"/>
    <property type="match status" value="1"/>
</dbReference>
<dbReference type="PROSITE" id="PS50114">
    <property type="entry name" value="GATA_ZN_FINGER_2"/>
    <property type="match status" value="1"/>
</dbReference>
<evidence type="ECO:0000256" key="11">
    <source>
        <dbReference type="PIRNR" id="PIRNR016992"/>
    </source>
</evidence>
<keyword evidence="4 12" id="KW-0863">Zinc-finger</keyword>
<evidence type="ECO:0000256" key="12">
    <source>
        <dbReference type="PROSITE-ProRule" id="PRU00094"/>
    </source>
</evidence>
<dbReference type="InterPro" id="IPR016679">
    <property type="entry name" value="TF_GATA_pln"/>
</dbReference>
<name>A0AAN7K3B0_9MYRT</name>
<dbReference type="GO" id="GO:0005634">
    <property type="term" value="C:nucleus"/>
    <property type="evidence" value="ECO:0007669"/>
    <property type="project" value="UniProtKB-SubCell"/>
</dbReference>
<dbReference type="SUPFAM" id="SSF57716">
    <property type="entry name" value="Glucocorticoid receptor-like (DNA-binding domain)"/>
    <property type="match status" value="1"/>
</dbReference>
<evidence type="ECO:0000256" key="13">
    <source>
        <dbReference type="SAM" id="MobiDB-lite"/>
    </source>
</evidence>
<dbReference type="GO" id="GO:0008270">
    <property type="term" value="F:zinc ion binding"/>
    <property type="evidence" value="ECO:0007669"/>
    <property type="project" value="UniProtKB-KW"/>
</dbReference>
<gene>
    <name evidence="15" type="ORF">SAY87_005721</name>
</gene>
<dbReference type="InterPro" id="IPR013088">
    <property type="entry name" value="Znf_NHR/GATA"/>
</dbReference>
<dbReference type="GO" id="GO:0043565">
    <property type="term" value="F:sequence-specific DNA binding"/>
    <property type="evidence" value="ECO:0007669"/>
    <property type="project" value="InterPro"/>
</dbReference>
<evidence type="ECO:0000256" key="5">
    <source>
        <dbReference type="ARBA" id="ARBA00022833"/>
    </source>
</evidence>
<comment type="subcellular location">
    <subcellularLocation>
        <location evidence="1 11">Nucleus</location>
    </subcellularLocation>
</comment>
<dbReference type="GO" id="GO:0045893">
    <property type="term" value="P:positive regulation of DNA-templated transcription"/>
    <property type="evidence" value="ECO:0007669"/>
    <property type="project" value="InterPro"/>
</dbReference>
<comment type="function">
    <text evidence="11">Transcriptional activator that specifically binds 5'-GATA-3' or 5'-GAT-3' motifs within gene promoters.</text>
</comment>
<dbReference type="Pfam" id="PF00320">
    <property type="entry name" value="GATA"/>
    <property type="match status" value="1"/>
</dbReference>